<name>A0ABS1CLL8_9GAMM</name>
<feature type="binding site" evidence="13">
    <location>
        <position position="106"/>
    </location>
    <ligand>
        <name>substrate</name>
    </ligand>
</feature>
<dbReference type="EC" id="1.1.1.85" evidence="13"/>
<evidence type="ECO:0000256" key="13">
    <source>
        <dbReference type="HAMAP-Rule" id="MF_01033"/>
    </source>
</evidence>
<evidence type="ECO:0000256" key="5">
    <source>
        <dbReference type="ARBA" id="ARBA00011738"/>
    </source>
</evidence>
<comment type="pathway">
    <text evidence="3 13 14">Amino-acid biosynthesis; L-leucine biosynthesis; L-leucine from 3-methyl-2-oxobutanoate: step 3/4.</text>
</comment>
<feature type="site" description="Important for catalysis" evidence="13">
    <location>
        <position position="141"/>
    </location>
</feature>
<evidence type="ECO:0000313" key="17">
    <source>
        <dbReference type="Proteomes" id="UP000748752"/>
    </source>
</evidence>
<dbReference type="RefSeq" id="WP_200240516.1">
    <property type="nucleotide sequence ID" value="NZ_NRRV01000056.1"/>
</dbReference>
<comment type="similarity">
    <text evidence="4 13">Belongs to the isocitrate and isopropylmalate dehydrogenases family. LeuB type 1 subfamily.</text>
</comment>
<comment type="caution">
    <text evidence="16">The sequence shown here is derived from an EMBL/GenBank/DDBJ whole genome shotgun (WGS) entry which is preliminary data.</text>
</comment>
<feature type="binding site" evidence="13">
    <location>
        <begin position="76"/>
        <end position="89"/>
    </location>
    <ligand>
        <name>NAD(+)</name>
        <dbReference type="ChEBI" id="CHEBI:57540"/>
    </ligand>
</feature>
<feature type="binding site" evidence="13">
    <location>
        <position position="248"/>
    </location>
    <ligand>
        <name>Mg(2+)</name>
        <dbReference type="ChEBI" id="CHEBI:18420"/>
    </ligand>
</feature>
<dbReference type="Proteomes" id="UP000748752">
    <property type="component" value="Unassembled WGS sequence"/>
</dbReference>
<comment type="cofactor">
    <cofactor evidence="13 14">
        <name>Mg(2+)</name>
        <dbReference type="ChEBI" id="CHEBI:18420"/>
    </cofactor>
    <cofactor evidence="13 14">
        <name>Mn(2+)</name>
        <dbReference type="ChEBI" id="CHEBI:29035"/>
    </cofactor>
    <text evidence="13 14">Binds 1 Mg(2+) or Mn(2+) ion per subunit.</text>
</comment>
<feature type="site" description="Important for catalysis" evidence="13">
    <location>
        <position position="192"/>
    </location>
</feature>
<feature type="binding site" evidence="13">
    <location>
        <position position="224"/>
    </location>
    <ligand>
        <name>Mg(2+)</name>
        <dbReference type="ChEBI" id="CHEBI:18420"/>
    </ligand>
</feature>
<dbReference type="EMBL" id="NRRV01000056">
    <property type="protein sequence ID" value="MBK1632729.1"/>
    <property type="molecule type" value="Genomic_DNA"/>
</dbReference>
<keyword evidence="17" id="KW-1185">Reference proteome</keyword>
<comment type="function">
    <text evidence="13 14">Catalyzes the oxidation of 3-carboxy-2-hydroxy-4-methylpentanoate (3-isopropylmalate) to 3-carboxy-4-methyl-2-oxopentanoate. The product decarboxylates to 4-methyl-2 oxopentanoate.</text>
</comment>
<evidence type="ECO:0000256" key="6">
    <source>
        <dbReference type="ARBA" id="ARBA00022430"/>
    </source>
</evidence>
<evidence type="ECO:0000256" key="11">
    <source>
        <dbReference type="ARBA" id="ARBA00023027"/>
    </source>
</evidence>
<evidence type="ECO:0000256" key="10">
    <source>
        <dbReference type="ARBA" id="ARBA00023002"/>
    </source>
</evidence>
<evidence type="ECO:0000256" key="14">
    <source>
        <dbReference type="RuleBase" id="RU004445"/>
    </source>
</evidence>
<dbReference type="InterPro" id="IPR019818">
    <property type="entry name" value="IsoCit/isopropylmalate_DH_CS"/>
</dbReference>
<dbReference type="HAMAP" id="MF_01033">
    <property type="entry name" value="LeuB_type1"/>
    <property type="match status" value="1"/>
</dbReference>
<keyword evidence="13" id="KW-0963">Cytoplasm</keyword>
<comment type="subunit">
    <text evidence="5 13 14">Homodimer.</text>
</comment>
<feature type="binding site" evidence="13">
    <location>
        <begin position="282"/>
        <end position="294"/>
    </location>
    <ligand>
        <name>NAD(+)</name>
        <dbReference type="ChEBI" id="CHEBI:57540"/>
    </ligand>
</feature>
<evidence type="ECO:0000313" key="16">
    <source>
        <dbReference type="EMBL" id="MBK1632729.1"/>
    </source>
</evidence>
<evidence type="ECO:0000256" key="2">
    <source>
        <dbReference type="ARBA" id="ARBA00001936"/>
    </source>
</evidence>
<evidence type="ECO:0000256" key="1">
    <source>
        <dbReference type="ARBA" id="ARBA00000624"/>
    </source>
</evidence>
<keyword evidence="10 13" id="KW-0560">Oxidoreductase</keyword>
<feature type="binding site" evidence="13">
    <location>
        <position position="96"/>
    </location>
    <ligand>
        <name>substrate</name>
    </ligand>
</feature>
<keyword evidence="7 13" id="KW-0028">Amino-acid biosynthesis</keyword>
<feature type="binding site" evidence="13">
    <location>
        <position position="134"/>
    </location>
    <ligand>
        <name>substrate</name>
    </ligand>
</feature>
<evidence type="ECO:0000256" key="4">
    <source>
        <dbReference type="ARBA" id="ARBA00008319"/>
    </source>
</evidence>
<keyword evidence="6 13" id="KW-0432">Leucine biosynthesis</keyword>
<comment type="subcellular location">
    <subcellularLocation>
        <location evidence="13">Cytoplasm</location>
    </subcellularLocation>
</comment>
<dbReference type="InterPro" id="IPR004429">
    <property type="entry name" value="Isopropylmalate_DH"/>
</dbReference>
<evidence type="ECO:0000256" key="12">
    <source>
        <dbReference type="ARBA" id="ARBA00023304"/>
    </source>
</evidence>
<accession>A0ABS1CLL8</accession>
<keyword evidence="9 13" id="KW-0460">Magnesium</keyword>
<keyword evidence="11 13" id="KW-0520">NAD</keyword>
<sequence>MSKKILILPGDGIGPEIVAEAVKVLACLRDDFGLAVETEEALVGGAAYDAEGHPLPEATLAAAQAADAVLLGAVGGPKWEPLDISVRPEKGLLGLRSGLGLFANLRPAILYPQLAAASALKPEVVAGLDILIVRELTGGIYFGRPRGVETLDSGERKGINTLVYTESEIERICRVAFDLAMKRGKRVCSVDKANVLECTELWREVATRVGADYPDVELSHMYVDNAAMQLVRAPKQFDVMVTTNMFGDILSDCAAMLTGSIGMLPSASLNADGQGMYEPIHGSAPDIAGKGLANPLATILSVAMMLRYSLNEPAQAERIEQAVAAVLDQGLRTADIAGEGMETVGTAQMGDAVVAALRLLRAEG</sequence>
<feature type="domain" description="Isopropylmalate dehydrogenase-like" evidence="15">
    <location>
        <begin position="4"/>
        <end position="353"/>
    </location>
</feature>
<proteinExistence type="inferred from homology"/>
<dbReference type="Gene3D" id="3.40.718.10">
    <property type="entry name" value="Isopropylmalate Dehydrogenase"/>
    <property type="match status" value="1"/>
</dbReference>
<evidence type="ECO:0000256" key="8">
    <source>
        <dbReference type="ARBA" id="ARBA00022723"/>
    </source>
</evidence>
<organism evidence="16 17">
    <name type="scientific">Thiohalocapsa halophila</name>
    <dbReference type="NCBI Taxonomy" id="69359"/>
    <lineage>
        <taxon>Bacteria</taxon>
        <taxon>Pseudomonadati</taxon>
        <taxon>Pseudomonadota</taxon>
        <taxon>Gammaproteobacteria</taxon>
        <taxon>Chromatiales</taxon>
        <taxon>Chromatiaceae</taxon>
        <taxon>Thiohalocapsa</taxon>
    </lineage>
</organism>
<feature type="binding site" evidence="13">
    <location>
        <position position="224"/>
    </location>
    <ligand>
        <name>substrate</name>
    </ligand>
</feature>
<reference evidence="16 17" key="1">
    <citation type="journal article" date="2020" name="Microorganisms">
        <title>Osmotic Adaptation and Compatible Solute Biosynthesis of Phototrophic Bacteria as Revealed from Genome Analyses.</title>
        <authorList>
            <person name="Imhoff J.F."/>
            <person name="Rahn T."/>
            <person name="Kunzel S."/>
            <person name="Keller A."/>
            <person name="Neulinger S.C."/>
        </authorList>
    </citation>
    <scope>NUCLEOTIDE SEQUENCE [LARGE SCALE GENOMIC DNA]</scope>
    <source>
        <strain evidence="16 17">DSM 6210</strain>
    </source>
</reference>
<keyword evidence="12 13" id="KW-0100">Branched-chain amino acid biosynthesis</keyword>
<gene>
    <name evidence="13 16" type="primary">leuB</name>
    <name evidence="16" type="ORF">CKO31_18660</name>
</gene>
<dbReference type="InterPro" id="IPR024084">
    <property type="entry name" value="IsoPropMal-DH-like_dom"/>
</dbReference>
<dbReference type="NCBIfam" id="TIGR00169">
    <property type="entry name" value="leuB"/>
    <property type="match status" value="1"/>
</dbReference>
<keyword evidence="13" id="KW-0464">Manganese</keyword>
<comment type="cofactor">
    <cofactor evidence="2">
        <name>Mn(2+)</name>
        <dbReference type="ChEBI" id="CHEBI:29035"/>
    </cofactor>
</comment>
<dbReference type="PROSITE" id="PS00470">
    <property type="entry name" value="IDH_IMDH"/>
    <property type="match status" value="1"/>
</dbReference>
<evidence type="ECO:0000256" key="9">
    <source>
        <dbReference type="ARBA" id="ARBA00022842"/>
    </source>
</evidence>
<keyword evidence="8 13" id="KW-0479">Metal-binding</keyword>
<evidence type="ECO:0000256" key="3">
    <source>
        <dbReference type="ARBA" id="ARBA00004762"/>
    </source>
</evidence>
<dbReference type="SUPFAM" id="SSF53659">
    <property type="entry name" value="Isocitrate/Isopropylmalate dehydrogenase-like"/>
    <property type="match status" value="1"/>
</dbReference>
<evidence type="ECO:0000256" key="7">
    <source>
        <dbReference type="ARBA" id="ARBA00022605"/>
    </source>
</evidence>
<protein>
    <recommendedName>
        <fullName evidence="13">3-isopropylmalate dehydrogenase</fullName>
        <ecNumber evidence="13">1.1.1.85</ecNumber>
    </recommendedName>
    <alternativeName>
        <fullName evidence="13">3-IPM-DH</fullName>
    </alternativeName>
    <alternativeName>
        <fullName evidence="13">Beta-IPM dehydrogenase</fullName>
        <shortName evidence="13">IMDH</shortName>
    </alternativeName>
</protein>
<dbReference type="PANTHER" id="PTHR42979">
    <property type="entry name" value="3-ISOPROPYLMALATE DEHYDROGENASE"/>
    <property type="match status" value="1"/>
</dbReference>
<comment type="catalytic activity">
    <reaction evidence="1 13 14">
        <text>(2R,3S)-3-isopropylmalate + NAD(+) = 4-methyl-2-oxopentanoate + CO2 + NADH</text>
        <dbReference type="Rhea" id="RHEA:32271"/>
        <dbReference type="ChEBI" id="CHEBI:16526"/>
        <dbReference type="ChEBI" id="CHEBI:17865"/>
        <dbReference type="ChEBI" id="CHEBI:35121"/>
        <dbReference type="ChEBI" id="CHEBI:57540"/>
        <dbReference type="ChEBI" id="CHEBI:57945"/>
        <dbReference type="EC" id="1.1.1.85"/>
    </reaction>
</comment>
<dbReference type="PANTHER" id="PTHR42979:SF1">
    <property type="entry name" value="3-ISOPROPYLMALATE DEHYDROGENASE"/>
    <property type="match status" value="1"/>
</dbReference>
<feature type="binding site" evidence="13">
    <location>
        <position position="252"/>
    </location>
    <ligand>
        <name>Mg(2+)</name>
        <dbReference type="ChEBI" id="CHEBI:18420"/>
    </ligand>
</feature>
<dbReference type="Pfam" id="PF00180">
    <property type="entry name" value="Iso_dh"/>
    <property type="match status" value="1"/>
</dbReference>
<evidence type="ECO:0000259" key="15">
    <source>
        <dbReference type="SMART" id="SM01329"/>
    </source>
</evidence>
<dbReference type="SMART" id="SM01329">
    <property type="entry name" value="Iso_dh"/>
    <property type="match status" value="1"/>
</dbReference>